<dbReference type="PROSITE" id="PS50977">
    <property type="entry name" value="HTH_TETR_2"/>
    <property type="match status" value="1"/>
</dbReference>
<dbReference type="SUPFAM" id="SSF46689">
    <property type="entry name" value="Homeodomain-like"/>
    <property type="match status" value="1"/>
</dbReference>
<accession>A0A6N2WPH6</accession>
<evidence type="ECO:0000313" key="2">
    <source>
        <dbReference type="EMBL" id="VYT44080.1"/>
    </source>
</evidence>
<proteinExistence type="predicted"/>
<dbReference type="RefSeq" id="WP_006566345.1">
    <property type="nucleotide sequence ID" value="NZ_BAABRZ010000006.1"/>
</dbReference>
<organism evidence="2">
    <name type="scientific">Anaerostipes caccae</name>
    <dbReference type="NCBI Taxonomy" id="105841"/>
    <lineage>
        <taxon>Bacteria</taxon>
        <taxon>Bacillati</taxon>
        <taxon>Bacillota</taxon>
        <taxon>Clostridia</taxon>
        <taxon>Lachnospirales</taxon>
        <taxon>Lachnospiraceae</taxon>
        <taxon>Anaerostipes</taxon>
    </lineage>
</organism>
<name>A0A6N2WPH6_9FIRM</name>
<dbReference type="GeneID" id="69468814"/>
<dbReference type="Pfam" id="PF00440">
    <property type="entry name" value="TetR_N"/>
    <property type="match status" value="1"/>
</dbReference>
<sequence length="216" mass="24831">MARNKYPEITEQRILDASLKLFLEKGYEHTTIQDIIDELGDLTKGAIYHHFKSKSDIIEAVMNQLYSGQEKDYEDILNGPGTGLEKLRKLLIVSIKSPGNQMMINAAPHIMKNPRFLTKQLFESLDNTVPHLILPLIEQGIQDGSVKTKYPKELSEALLILCNFWMNPFIIQNTAEELIRKTQFMKDLLDRLGMPLLDDEALLVLESYRKQLEEKS</sequence>
<dbReference type="InterPro" id="IPR009057">
    <property type="entry name" value="Homeodomain-like_sf"/>
</dbReference>
<dbReference type="EMBL" id="CACRSQ010000017">
    <property type="protein sequence ID" value="VYT44080.1"/>
    <property type="molecule type" value="Genomic_DNA"/>
</dbReference>
<dbReference type="Gene3D" id="1.10.357.10">
    <property type="entry name" value="Tetracycline Repressor, domain 2"/>
    <property type="match status" value="1"/>
</dbReference>
<dbReference type="PANTHER" id="PTHR43479">
    <property type="entry name" value="ACREF/ENVCD OPERON REPRESSOR-RELATED"/>
    <property type="match status" value="1"/>
</dbReference>
<keyword evidence="1" id="KW-0238">DNA-binding</keyword>
<dbReference type="InterPro" id="IPR050624">
    <property type="entry name" value="HTH-type_Tx_Regulator"/>
</dbReference>
<reference evidence="2" key="1">
    <citation type="submission" date="2019-11" db="EMBL/GenBank/DDBJ databases">
        <authorList>
            <person name="Feng L."/>
        </authorList>
    </citation>
    <scope>NUCLEOTIDE SEQUENCE</scope>
    <source>
        <strain evidence="2">AcaccaeLFYP115</strain>
    </source>
</reference>
<dbReference type="InterPro" id="IPR001647">
    <property type="entry name" value="HTH_TetR"/>
</dbReference>
<dbReference type="PANTHER" id="PTHR43479:SF11">
    <property type="entry name" value="ACREF_ENVCD OPERON REPRESSOR-RELATED"/>
    <property type="match status" value="1"/>
</dbReference>
<gene>
    <name evidence="2" type="primary">kstR2_1</name>
    <name evidence="2" type="ORF">ACLFYP115_00043</name>
</gene>
<dbReference type="GO" id="GO:0003677">
    <property type="term" value="F:DNA binding"/>
    <property type="evidence" value="ECO:0007669"/>
    <property type="project" value="UniProtKB-UniRule"/>
</dbReference>
<protein>
    <submittedName>
        <fullName evidence="2">HTH-type transcriptional repressor KstR2</fullName>
    </submittedName>
</protein>
<evidence type="ECO:0000256" key="1">
    <source>
        <dbReference type="ARBA" id="ARBA00023125"/>
    </source>
</evidence>
<dbReference type="AlphaFoldDB" id="A0A6N2WPH6"/>